<dbReference type="AlphaFoldDB" id="A0A914EH86"/>
<feature type="transmembrane region" description="Helical" evidence="1">
    <location>
        <begin position="85"/>
        <end position="111"/>
    </location>
</feature>
<evidence type="ECO:0000313" key="2">
    <source>
        <dbReference type="Proteomes" id="UP000887540"/>
    </source>
</evidence>
<name>A0A914EH86_9BILA</name>
<evidence type="ECO:0000313" key="3">
    <source>
        <dbReference type="WBParaSite" id="ACRNAN_scaffold7866.g17161.t1"/>
    </source>
</evidence>
<feature type="transmembrane region" description="Helical" evidence="1">
    <location>
        <begin position="123"/>
        <end position="156"/>
    </location>
</feature>
<keyword evidence="1" id="KW-0472">Membrane</keyword>
<reference evidence="3" key="1">
    <citation type="submission" date="2022-11" db="UniProtKB">
        <authorList>
            <consortium name="WormBaseParasite"/>
        </authorList>
    </citation>
    <scope>IDENTIFICATION</scope>
</reference>
<protein>
    <submittedName>
        <fullName evidence="3">Uncharacterized protein</fullName>
    </submittedName>
</protein>
<feature type="transmembrane region" description="Helical" evidence="1">
    <location>
        <begin position="58"/>
        <end position="78"/>
    </location>
</feature>
<keyword evidence="1" id="KW-1133">Transmembrane helix</keyword>
<keyword evidence="1" id="KW-0812">Transmembrane</keyword>
<proteinExistence type="predicted"/>
<organism evidence="2 3">
    <name type="scientific">Acrobeloides nanus</name>
    <dbReference type="NCBI Taxonomy" id="290746"/>
    <lineage>
        <taxon>Eukaryota</taxon>
        <taxon>Metazoa</taxon>
        <taxon>Ecdysozoa</taxon>
        <taxon>Nematoda</taxon>
        <taxon>Chromadorea</taxon>
        <taxon>Rhabditida</taxon>
        <taxon>Tylenchina</taxon>
        <taxon>Cephalobomorpha</taxon>
        <taxon>Cephaloboidea</taxon>
        <taxon>Cephalobidae</taxon>
        <taxon>Acrobeloides</taxon>
    </lineage>
</organism>
<accession>A0A914EH86</accession>
<keyword evidence="2" id="KW-1185">Reference proteome</keyword>
<sequence length="199" mass="22264">MAIFEMNYKEKLNVLVHNFSTHTAFQALLYFIGWIVLLLIYLIDSSEEAKLENLDRDFVIATATLLAYTLLTTCASCAKKTWSIFVAYLFYFVFTILAIFALGILSFGLAVDDHWEASKSTGIFVLVLIYIVILTFYLASCPLIITIIPGVALCIATFGQMDVVGVAPILIITLAWSSVLTPKSTIFLVSSYRKVVRKY</sequence>
<dbReference type="WBParaSite" id="ACRNAN_scaffold7866.g17161.t1">
    <property type="protein sequence ID" value="ACRNAN_scaffold7866.g17161.t1"/>
    <property type="gene ID" value="ACRNAN_scaffold7866.g17161"/>
</dbReference>
<feature type="transmembrane region" description="Helical" evidence="1">
    <location>
        <begin position="21"/>
        <end position="43"/>
    </location>
</feature>
<feature type="transmembrane region" description="Helical" evidence="1">
    <location>
        <begin position="163"/>
        <end position="181"/>
    </location>
</feature>
<evidence type="ECO:0000256" key="1">
    <source>
        <dbReference type="SAM" id="Phobius"/>
    </source>
</evidence>
<dbReference type="Proteomes" id="UP000887540">
    <property type="component" value="Unplaced"/>
</dbReference>